<keyword evidence="1" id="KW-1133">Transmembrane helix</keyword>
<keyword evidence="1" id="KW-0812">Transmembrane</keyword>
<keyword evidence="1" id="KW-0472">Membrane</keyword>
<dbReference type="AlphaFoldDB" id="A0A941FS97"/>
<sequence>MIMLVILTSKLSEMAWLAVSAELAMISGLFFITYIKDESKHMKENAKYGFPITFILALIAFYPYLTESLEWVRSNIPLSVYLMGVSLISIGAAYTFKKGYHKLFPVLRIADRFFPSFP</sequence>
<feature type="transmembrane region" description="Helical" evidence="1">
    <location>
        <begin position="78"/>
        <end position="96"/>
    </location>
</feature>
<feature type="transmembrane region" description="Helical" evidence="1">
    <location>
        <begin position="48"/>
        <end position="66"/>
    </location>
</feature>
<feature type="transmembrane region" description="Helical" evidence="1">
    <location>
        <begin position="14"/>
        <end position="36"/>
    </location>
</feature>
<comment type="caution">
    <text evidence="2">The sequence shown here is derived from an EMBL/GenBank/DDBJ whole genome shotgun (WGS) entry which is preliminary data.</text>
</comment>
<dbReference type="EMBL" id="JAGTPW010000029">
    <property type="protein sequence ID" value="MBR8645222.1"/>
    <property type="molecule type" value="Genomic_DNA"/>
</dbReference>
<gene>
    <name evidence="2" type="ORF">KEH51_16535</name>
</gene>
<accession>A0A941FS97</accession>
<evidence type="ECO:0000313" key="2">
    <source>
        <dbReference type="EMBL" id="MBR8645222.1"/>
    </source>
</evidence>
<organism evidence="2 3">
    <name type="scientific">Peribacillus frigoritolerans</name>
    <dbReference type="NCBI Taxonomy" id="450367"/>
    <lineage>
        <taxon>Bacteria</taxon>
        <taxon>Bacillati</taxon>
        <taxon>Bacillota</taxon>
        <taxon>Bacilli</taxon>
        <taxon>Bacillales</taxon>
        <taxon>Bacillaceae</taxon>
        <taxon>Peribacillus</taxon>
    </lineage>
</organism>
<proteinExistence type="predicted"/>
<evidence type="ECO:0000313" key="3">
    <source>
        <dbReference type="Proteomes" id="UP000680045"/>
    </source>
</evidence>
<name>A0A941FS97_9BACI</name>
<reference evidence="2" key="1">
    <citation type="submission" date="2021-04" db="EMBL/GenBank/DDBJ databases">
        <title>Whole genome sequencing of Enterococci isolates from hospitalized patients.</title>
        <authorList>
            <person name="Ogoti B.M."/>
            <person name="Onyambu F.G."/>
        </authorList>
    </citation>
    <scope>NUCLEOTIDE SEQUENCE</scope>
    <source>
        <strain evidence="2">242</strain>
    </source>
</reference>
<dbReference type="Proteomes" id="UP000680045">
    <property type="component" value="Unassembled WGS sequence"/>
</dbReference>
<evidence type="ECO:0000256" key="1">
    <source>
        <dbReference type="SAM" id="Phobius"/>
    </source>
</evidence>
<protein>
    <submittedName>
        <fullName evidence="2">Uncharacterized protein</fullName>
    </submittedName>
</protein>